<evidence type="ECO:0000256" key="2">
    <source>
        <dbReference type="ARBA" id="ARBA00022806"/>
    </source>
</evidence>
<evidence type="ECO:0000256" key="3">
    <source>
        <dbReference type="ARBA" id="ARBA00023204"/>
    </source>
</evidence>
<reference evidence="6" key="1">
    <citation type="submission" date="2020-08" db="EMBL/GenBank/DDBJ databases">
        <title>Sequencing the genomes of 1000 actinobacteria strains.</title>
        <authorList>
            <person name="Klenk H.-P."/>
        </authorList>
    </citation>
    <scope>NUCLEOTIDE SEQUENCE</scope>
    <source>
        <strain evidence="6">DSM 10695</strain>
    </source>
</reference>
<dbReference type="RefSeq" id="WP_184452496.1">
    <property type="nucleotide sequence ID" value="NZ_JACHMK010000001.1"/>
</dbReference>
<proteinExistence type="predicted"/>
<dbReference type="InterPro" id="IPR011335">
    <property type="entry name" value="Restrct_endonuc-II-like"/>
</dbReference>
<organism evidence="6 7">
    <name type="scientific">Schaalia hyovaginalis</name>
    <dbReference type="NCBI Taxonomy" id="29316"/>
    <lineage>
        <taxon>Bacteria</taxon>
        <taxon>Bacillati</taxon>
        <taxon>Actinomycetota</taxon>
        <taxon>Actinomycetes</taxon>
        <taxon>Actinomycetales</taxon>
        <taxon>Actinomycetaceae</taxon>
        <taxon>Schaalia</taxon>
    </lineage>
</organism>
<dbReference type="EMBL" id="JACHMK010000001">
    <property type="protein sequence ID" value="MBB6334618.1"/>
    <property type="molecule type" value="Genomic_DNA"/>
</dbReference>
<feature type="compositionally biased region" description="Polar residues" evidence="4">
    <location>
        <begin position="1"/>
        <end position="11"/>
    </location>
</feature>
<feature type="region of interest" description="Disordered" evidence="4">
    <location>
        <begin position="1"/>
        <end position="21"/>
    </location>
</feature>
<comment type="caution">
    <text evidence="6">The sequence shown here is derived from an EMBL/GenBank/DDBJ whole genome shotgun (WGS) entry which is preliminary data.</text>
</comment>
<dbReference type="InterPro" id="IPR011604">
    <property type="entry name" value="PDDEXK-like_dom_sf"/>
</dbReference>
<protein>
    <submittedName>
        <fullName evidence="6">RecB family exonuclease</fullName>
    </submittedName>
</protein>
<keyword evidence="1" id="KW-0227">DNA damage</keyword>
<dbReference type="Pfam" id="PF12705">
    <property type="entry name" value="PDDEXK_1"/>
    <property type="match status" value="1"/>
</dbReference>
<evidence type="ECO:0000256" key="1">
    <source>
        <dbReference type="ARBA" id="ARBA00022763"/>
    </source>
</evidence>
<sequence length="289" mass="32364">MNSHASASTKRTAGLQGPALSASRAKEYERCPLQYRLHVVDRIQDPPTRHTALGTLIHSVLERLFDLPAPERSAEAALELFEAQWRATRETDPRVLELFEGEADLAAWIDGARDLVSGYFAIENPQWLAPAAREKLVEAVTPSGVRLRGFIDRIDSNAEGALRVVDYKTGKAPSPRFQDEALFQMRFYALLLSLVSRLPARTQLVYLRTGQVLTFDPTAADIARFSEEIDALWARIERDAERGDFAPRSNPLCPWCHLQSLCPLFDGRTPEPPEGGFERLLRTRVARGA</sequence>
<keyword evidence="6" id="KW-0540">Nuclease</keyword>
<keyword evidence="2" id="KW-0547">Nucleotide-binding</keyword>
<keyword evidence="2" id="KW-0067">ATP-binding</keyword>
<evidence type="ECO:0000313" key="6">
    <source>
        <dbReference type="EMBL" id="MBB6334618.1"/>
    </source>
</evidence>
<gene>
    <name evidence="6" type="ORF">HD592_001183</name>
</gene>
<keyword evidence="6" id="KW-0378">Hydrolase</keyword>
<feature type="domain" description="PD-(D/E)XK endonuclease-like" evidence="5">
    <location>
        <begin position="20"/>
        <end position="263"/>
    </location>
</feature>
<evidence type="ECO:0000259" key="5">
    <source>
        <dbReference type="Pfam" id="PF12705"/>
    </source>
</evidence>
<keyword evidence="6" id="KW-0269">Exonuclease</keyword>
<accession>A0A923E272</accession>
<evidence type="ECO:0000313" key="7">
    <source>
        <dbReference type="Proteomes" id="UP000617426"/>
    </source>
</evidence>
<dbReference type="SUPFAM" id="SSF52980">
    <property type="entry name" value="Restriction endonuclease-like"/>
    <property type="match status" value="1"/>
</dbReference>
<dbReference type="Gene3D" id="3.90.320.10">
    <property type="match status" value="1"/>
</dbReference>
<keyword evidence="3" id="KW-0234">DNA repair</keyword>
<dbReference type="GO" id="GO:0006281">
    <property type="term" value="P:DNA repair"/>
    <property type="evidence" value="ECO:0007669"/>
    <property type="project" value="UniProtKB-KW"/>
</dbReference>
<keyword evidence="7" id="KW-1185">Reference proteome</keyword>
<name>A0A923E272_9ACTO</name>
<dbReference type="Proteomes" id="UP000617426">
    <property type="component" value="Unassembled WGS sequence"/>
</dbReference>
<dbReference type="GO" id="GO:0004527">
    <property type="term" value="F:exonuclease activity"/>
    <property type="evidence" value="ECO:0007669"/>
    <property type="project" value="UniProtKB-KW"/>
</dbReference>
<dbReference type="InterPro" id="IPR038726">
    <property type="entry name" value="PDDEXK_AddAB-type"/>
</dbReference>
<dbReference type="AlphaFoldDB" id="A0A923E272"/>
<evidence type="ECO:0000256" key="4">
    <source>
        <dbReference type="SAM" id="MobiDB-lite"/>
    </source>
</evidence>
<keyword evidence="2" id="KW-0347">Helicase</keyword>
<dbReference type="GeneID" id="85978905"/>
<dbReference type="GO" id="GO:0004386">
    <property type="term" value="F:helicase activity"/>
    <property type="evidence" value="ECO:0007669"/>
    <property type="project" value="UniProtKB-KW"/>
</dbReference>